<dbReference type="InterPro" id="IPR023347">
    <property type="entry name" value="Lysozyme_dom_sf"/>
</dbReference>
<gene>
    <name evidence="8" type="ORF">CKO45_13775</name>
</gene>
<evidence type="ECO:0000256" key="5">
    <source>
        <dbReference type="ARBA" id="ARBA00023200"/>
    </source>
</evidence>
<dbReference type="EC" id="3.2.1.17" evidence="7"/>
<keyword evidence="9" id="KW-1185">Reference proteome</keyword>
<dbReference type="EMBL" id="NRSG01000094">
    <property type="protein sequence ID" value="MBK1659306.1"/>
    <property type="molecule type" value="Genomic_DNA"/>
</dbReference>
<keyword evidence="4 7" id="KW-0378">Hydrolase</keyword>
<dbReference type="InterPro" id="IPR033907">
    <property type="entry name" value="Endolysin_autolysin"/>
</dbReference>
<dbReference type="RefSeq" id="WP_133218658.1">
    <property type="nucleotide sequence ID" value="NZ_NRSG01000094.1"/>
</dbReference>
<accession>A0ABS1CXN9</accession>
<name>A0ABS1CXN9_9PROT</name>
<dbReference type="HAMAP" id="MF_04110">
    <property type="entry name" value="ENDOLYSIN_T4"/>
    <property type="match status" value="1"/>
</dbReference>
<comment type="caution">
    <text evidence="8">The sequence shown here is derived from an EMBL/GenBank/DDBJ whole genome shotgun (WGS) entry which is preliminary data.</text>
</comment>
<keyword evidence="3 7" id="KW-0081">Bacteriolytic enzyme</keyword>
<dbReference type="Gene3D" id="1.10.530.40">
    <property type="match status" value="1"/>
</dbReference>
<evidence type="ECO:0000256" key="6">
    <source>
        <dbReference type="ARBA" id="ARBA00023295"/>
    </source>
</evidence>
<organism evidence="8 9">
    <name type="scientific">Paracraurococcus ruber</name>
    <dbReference type="NCBI Taxonomy" id="77675"/>
    <lineage>
        <taxon>Bacteria</taxon>
        <taxon>Pseudomonadati</taxon>
        <taxon>Pseudomonadota</taxon>
        <taxon>Alphaproteobacteria</taxon>
        <taxon>Acetobacterales</taxon>
        <taxon>Roseomonadaceae</taxon>
        <taxon>Paracraurococcus</taxon>
    </lineage>
</organism>
<sequence>MSETEDLAATWDRRSVPHAATAVLQRIEGFSATPYDDNGAQAGGTWTIGYGTTRDAKGRPISPLTPPVTEAEAESLLLRDMAGAAQDVARLVRPPLSLCQAAALISWTYNLGGDALAGSTLLKRLNAGDLAAVPGEMRKWIKQGDKPLLGLLRRRWAEAAIFRGLPPAKACARGWAEIDSLDDWPAF</sequence>
<dbReference type="CDD" id="cd00737">
    <property type="entry name" value="lyz_endolysin_autolysin"/>
    <property type="match status" value="1"/>
</dbReference>
<dbReference type="Proteomes" id="UP000697995">
    <property type="component" value="Unassembled WGS sequence"/>
</dbReference>
<comment type="similarity">
    <text evidence="7">Belongs to the glycosyl hydrolase 24 family.</text>
</comment>
<comment type="catalytic activity">
    <reaction evidence="1 7">
        <text>Hydrolysis of (1-&gt;4)-beta-linkages between N-acetylmuramic acid and N-acetyl-D-glucosamine residues in a peptidoglycan and between N-acetyl-D-glucosamine residues in chitodextrins.</text>
        <dbReference type="EC" id="3.2.1.17"/>
    </reaction>
</comment>
<evidence type="ECO:0000313" key="9">
    <source>
        <dbReference type="Proteomes" id="UP000697995"/>
    </source>
</evidence>
<dbReference type="SUPFAM" id="SSF53955">
    <property type="entry name" value="Lysozyme-like"/>
    <property type="match status" value="1"/>
</dbReference>
<evidence type="ECO:0000256" key="3">
    <source>
        <dbReference type="ARBA" id="ARBA00022638"/>
    </source>
</evidence>
<dbReference type="InterPro" id="IPR034690">
    <property type="entry name" value="Endolysin_T4_type"/>
</dbReference>
<dbReference type="PANTHER" id="PTHR38107">
    <property type="match status" value="1"/>
</dbReference>
<evidence type="ECO:0000256" key="2">
    <source>
        <dbReference type="ARBA" id="ARBA00022529"/>
    </source>
</evidence>
<keyword evidence="5" id="KW-1035">Host cytoplasm</keyword>
<proteinExistence type="inferred from homology"/>
<dbReference type="InterPro" id="IPR051018">
    <property type="entry name" value="Bacteriophage_GH24"/>
</dbReference>
<dbReference type="InterPro" id="IPR002196">
    <property type="entry name" value="Glyco_hydro_24"/>
</dbReference>
<evidence type="ECO:0000256" key="4">
    <source>
        <dbReference type="ARBA" id="ARBA00022801"/>
    </source>
</evidence>
<keyword evidence="2 7" id="KW-0929">Antimicrobial</keyword>
<dbReference type="PANTHER" id="PTHR38107:SF3">
    <property type="entry name" value="LYSOZYME RRRD-RELATED"/>
    <property type="match status" value="1"/>
</dbReference>
<evidence type="ECO:0000256" key="7">
    <source>
        <dbReference type="RuleBase" id="RU003788"/>
    </source>
</evidence>
<evidence type="ECO:0000313" key="8">
    <source>
        <dbReference type="EMBL" id="MBK1659306.1"/>
    </source>
</evidence>
<protein>
    <recommendedName>
        <fullName evidence="7">Lysozyme</fullName>
        <ecNumber evidence="7">3.2.1.17</ecNumber>
    </recommendedName>
</protein>
<keyword evidence="6 7" id="KW-0326">Glycosidase</keyword>
<reference evidence="8 9" key="1">
    <citation type="journal article" date="2020" name="Microorganisms">
        <title>Osmotic Adaptation and Compatible Solute Biosynthesis of Phototrophic Bacteria as Revealed from Genome Analyses.</title>
        <authorList>
            <person name="Imhoff J.F."/>
            <person name="Rahn T."/>
            <person name="Kunzel S."/>
            <person name="Keller A."/>
            <person name="Neulinger S.C."/>
        </authorList>
    </citation>
    <scope>NUCLEOTIDE SEQUENCE [LARGE SCALE GENOMIC DNA]</scope>
    <source>
        <strain evidence="8 9">DSM 15382</strain>
    </source>
</reference>
<dbReference type="Pfam" id="PF00959">
    <property type="entry name" value="Phage_lysozyme"/>
    <property type="match status" value="1"/>
</dbReference>
<evidence type="ECO:0000256" key="1">
    <source>
        <dbReference type="ARBA" id="ARBA00000632"/>
    </source>
</evidence>
<dbReference type="InterPro" id="IPR023346">
    <property type="entry name" value="Lysozyme-like_dom_sf"/>
</dbReference>